<dbReference type="EMBL" id="JAIWYP010000001">
    <property type="protein sequence ID" value="KAH3884782.1"/>
    <property type="molecule type" value="Genomic_DNA"/>
</dbReference>
<gene>
    <name evidence="1" type="ORF">DPMN_008768</name>
</gene>
<evidence type="ECO:0000313" key="2">
    <source>
        <dbReference type="Proteomes" id="UP000828390"/>
    </source>
</evidence>
<accession>A0A9D4MVR4</accession>
<sequence>MTYLQKAKVSASQYGQNFNEFTGDLQLYRVEDNIIWAYLGKFQDDKLRLGGMHFLMSMCGQWERDDQ</sequence>
<name>A0A9D4MVR4_DREPO</name>
<organism evidence="1 2">
    <name type="scientific">Dreissena polymorpha</name>
    <name type="common">Zebra mussel</name>
    <name type="synonym">Mytilus polymorpha</name>
    <dbReference type="NCBI Taxonomy" id="45954"/>
    <lineage>
        <taxon>Eukaryota</taxon>
        <taxon>Metazoa</taxon>
        <taxon>Spiralia</taxon>
        <taxon>Lophotrochozoa</taxon>
        <taxon>Mollusca</taxon>
        <taxon>Bivalvia</taxon>
        <taxon>Autobranchia</taxon>
        <taxon>Heteroconchia</taxon>
        <taxon>Euheterodonta</taxon>
        <taxon>Imparidentia</taxon>
        <taxon>Neoheterodontei</taxon>
        <taxon>Myida</taxon>
        <taxon>Dreissenoidea</taxon>
        <taxon>Dreissenidae</taxon>
        <taxon>Dreissena</taxon>
    </lineage>
</organism>
<reference evidence="1" key="2">
    <citation type="submission" date="2020-11" db="EMBL/GenBank/DDBJ databases">
        <authorList>
            <person name="McCartney M.A."/>
            <person name="Auch B."/>
            <person name="Kono T."/>
            <person name="Mallez S."/>
            <person name="Becker A."/>
            <person name="Gohl D.M."/>
            <person name="Silverstein K.A.T."/>
            <person name="Koren S."/>
            <person name="Bechman K.B."/>
            <person name="Herman A."/>
            <person name="Abrahante J.E."/>
            <person name="Garbe J."/>
        </authorList>
    </citation>
    <scope>NUCLEOTIDE SEQUENCE</scope>
    <source>
        <strain evidence="1">Duluth1</strain>
        <tissue evidence="1">Whole animal</tissue>
    </source>
</reference>
<comment type="caution">
    <text evidence="1">The sequence shown here is derived from an EMBL/GenBank/DDBJ whole genome shotgun (WGS) entry which is preliminary data.</text>
</comment>
<proteinExistence type="predicted"/>
<reference evidence="1" key="1">
    <citation type="journal article" date="2019" name="bioRxiv">
        <title>The Genome of the Zebra Mussel, Dreissena polymorpha: A Resource for Invasive Species Research.</title>
        <authorList>
            <person name="McCartney M.A."/>
            <person name="Auch B."/>
            <person name="Kono T."/>
            <person name="Mallez S."/>
            <person name="Zhang Y."/>
            <person name="Obille A."/>
            <person name="Becker A."/>
            <person name="Abrahante J.E."/>
            <person name="Garbe J."/>
            <person name="Badalamenti J.P."/>
            <person name="Herman A."/>
            <person name="Mangelson H."/>
            <person name="Liachko I."/>
            <person name="Sullivan S."/>
            <person name="Sone E.D."/>
            <person name="Koren S."/>
            <person name="Silverstein K.A.T."/>
            <person name="Beckman K.B."/>
            <person name="Gohl D.M."/>
        </authorList>
    </citation>
    <scope>NUCLEOTIDE SEQUENCE</scope>
    <source>
        <strain evidence="1">Duluth1</strain>
        <tissue evidence="1">Whole animal</tissue>
    </source>
</reference>
<dbReference type="AlphaFoldDB" id="A0A9D4MVR4"/>
<protein>
    <submittedName>
        <fullName evidence="1">Uncharacterized protein</fullName>
    </submittedName>
</protein>
<dbReference type="Proteomes" id="UP000828390">
    <property type="component" value="Unassembled WGS sequence"/>
</dbReference>
<evidence type="ECO:0000313" key="1">
    <source>
        <dbReference type="EMBL" id="KAH3884782.1"/>
    </source>
</evidence>
<keyword evidence="2" id="KW-1185">Reference proteome</keyword>